<dbReference type="GO" id="GO:0016020">
    <property type="term" value="C:membrane"/>
    <property type="evidence" value="ECO:0007669"/>
    <property type="project" value="UniProtKB-SubCell"/>
</dbReference>
<gene>
    <name evidence="6" type="ORF">H9977_05625</name>
</gene>
<accession>A0A9D1X7X3</accession>
<evidence type="ECO:0000256" key="2">
    <source>
        <dbReference type="ARBA" id="ARBA00022692"/>
    </source>
</evidence>
<dbReference type="AlphaFoldDB" id="A0A9D1X7X3"/>
<organism evidence="6 7">
    <name type="scientific">Candidatus Parabacteroides intestinipullorum</name>
    <dbReference type="NCBI Taxonomy" id="2838723"/>
    <lineage>
        <taxon>Bacteria</taxon>
        <taxon>Pseudomonadati</taxon>
        <taxon>Bacteroidota</taxon>
        <taxon>Bacteroidia</taxon>
        <taxon>Bacteroidales</taxon>
        <taxon>Tannerellaceae</taxon>
        <taxon>Parabacteroides</taxon>
    </lineage>
</organism>
<evidence type="ECO:0000256" key="5">
    <source>
        <dbReference type="SAM" id="Phobius"/>
    </source>
</evidence>
<name>A0A9D1X7X3_9BACT</name>
<feature type="transmembrane region" description="Helical" evidence="5">
    <location>
        <begin position="26"/>
        <end position="48"/>
    </location>
</feature>
<keyword evidence="2 5" id="KW-0812">Transmembrane</keyword>
<dbReference type="PRINTS" id="PR01490">
    <property type="entry name" value="RTXTOXIND"/>
</dbReference>
<reference evidence="6" key="1">
    <citation type="journal article" date="2021" name="PeerJ">
        <title>Extensive microbial diversity within the chicken gut microbiome revealed by metagenomics and culture.</title>
        <authorList>
            <person name="Gilroy R."/>
            <person name="Ravi A."/>
            <person name="Getino M."/>
            <person name="Pursley I."/>
            <person name="Horton D.L."/>
            <person name="Alikhan N.F."/>
            <person name="Baker D."/>
            <person name="Gharbi K."/>
            <person name="Hall N."/>
            <person name="Watson M."/>
            <person name="Adriaenssens E.M."/>
            <person name="Foster-Nyarko E."/>
            <person name="Jarju S."/>
            <person name="Secka A."/>
            <person name="Antonio M."/>
            <person name="Oren A."/>
            <person name="Chaudhuri R.R."/>
            <person name="La Ragione R."/>
            <person name="Hildebrand F."/>
            <person name="Pallen M.J."/>
        </authorList>
    </citation>
    <scope>NUCLEOTIDE SEQUENCE</scope>
    <source>
        <strain evidence="6">ChiGjej6B6-14162</strain>
    </source>
</reference>
<sequence length="432" mass="47869">MNDRGKPIETRSEEVQEIMGAVPGWIVRQGIATLFLVVVALLAIAGLFRYPDVIPAEMTLTNSRPAARVVARVSGRIETLYVSDRQAVRAGDPLALIENPASAADVDRLSALLGAGFLDPDTALIRFAGVGELALGDIQSAFTDFVRALQDYRNYRELDYYPKKIAATRRQMARYGNYRASLERQVAAAEASHAIAGRQYRRDSLLYRQGIIAAEELETARDAWLGSLNTLEGARAALGNVDIQVGTLEEALLDLELARDERDRESRQAYRNAWEALVNALGGWELAYRPRSPQAGRVTFTSYWTTNQQVSQGDPLFTVVPEEEGELLGVALLPLERSGKVRIGQRVIVRFDSYPDEEFGVVAGRVAALSLVPESDHYRVTIGFPEGLLTNYGRRLPVAYEARATAEIVTDDRRLIERLVAPLRRVLKEGLE</sequence>
<reference evidence="6" key="2">
    <citation type="submission" date="2021-04" db="EMBL/GenBank/DDBJ databases">
        <authorList>
            <person name="Gilroy R."/>
        </authorList>
    </citation>
    <scope>NUCLEOTIDE SEQUENCE</scope>
    <source>
        <strain evidence="6">ChiGjej6B6-14162</strain>
    </source>
</reference>
<evidence type="ECO:0000313" key="6">
    <source>
        <dbReference type="EMBL" id="HIX74493.1"/>
    </source>
</evidence>
<protein>
    <submittedName>
        <fullName evidence="6">HlyD family secretion protein</fullName>
    </submittedName>
</protein>
<evidence type="ECO:0000256" key="3">
    <source>
        <dbReference type="ARBA" id="ARBA00022989"/>
    </source>
</evidence>
<keyword evidence="4 5" id="KW-0472">Membrane</keyword>
<dbReference type="PANTHER" id="PTHR30386:SF26">
    <property type="entry name" value="TRANSPORT PROTEIN COMB"/>
    <property type="match status" value="1"/>
</dbReference>
<dbReference type="EMBL" id="DXEL01000042">
    <property type="protein sequence ID" value="HIX74493.1"/>
    <property type="molecule type" value="Genomic_DNA"/>
</dbReference>
<comment type="caution">
    <text evidence="6">The sequence shown here is derived from an EMBL/GenBank/DDBJ whole genome shotgun (WGS) entry which is preliminary data.</text>
</comment>
<evidence type="ECO:0000256" key="1">
    <source>
        <dbReference type="ARBA" id="ARBA00004167"/>
    </source>
</evidence>
<dbReference type="Gene3D" id="2.40.50.100">
    <property type="match status" value="1"/>
</dbReference>
<evidence type="ECO:0000313" key="7">
    <source>
        <dbReference type="Proteomes" id="UP000886740"/>
    </source>
</evidence>
<dbReference type="InterPro" id="IPR050739">
    <property type="entry name" value="MFP"/>
</dbReference>
<keyword evidence="3 5" id="KW-1133">Transmembrane helix</keyword>
<dbReference type="PANTHER" id="PTHR30386">
    <property type="entry name" value="MEMBRANE FUSION SUBUNIT OF EMRAB-TOLC MULTIDRUG EFFLUX PUMP"/>
    <property type="match status" value="1"/>
</dbReference>
<comment type="subcellular location">
    <subcellularLocation>
        <location evidence="1">Membrane</location>
        <topology evidence="1">Single-pass membrane protein</topology>
    </subcellularLocation>
</comment>
<proteinExistence type="predicted"/>
<evidence type="ECO:0000256" key="4">
    <source>
        <dbReference type="ARBA" id="ARBA00023136"/>
    </source>
</evidence>
<dbReference type="Proteomes" id="UP000886740">
    <property type="component" value="Unassembled WGS sequence"/>
</dbReference>